<dbReference type="HOGENOM" id="CLU_2001398_0_0_7"/>
<evidence type="ECO:0000313" key="1">
    <source>
        <dbReference type="EMBL" id="AEI65582.1"/>
    </source>
</evidence>
<sequence>METAVIALAVSQLLVPLLQGLLSRRQAKHEAAVEQVPLLVERLGTVAADVRDIKAELRRVSEHESLLKQMDLRVKALESWQAEARPQLARAASEAHLLMGERSARQMQHAANVVATQDASRLRP</sequence>
<dbReference type="AlphaFoldDB" id="F8C6J3"/>
<accession>F8C6J3</accession>
<dbReference type="Proteomes" id="UP000000488">
    <property type="component" value="Chromosome"/>
</dbReference>
<evidence type="ECO:0000313" key="2">
    <source>
        <dbReference type="Proteomes" id="UP000000488"/>
    </source>
</evidence>
<name>F8C6J3_MYXFH</name>
<gene>
    <name evidence="1" type="ordered locus">LILAB_18400</name>
</gene>
<protein>
    <submittedName>
        <fullName evidence="1">Uncharacterized protein</fullName>
    </submittedName>
</protein>
<organism evidence="1 2">
    <name type="scientific">Myxococcus fulvus (strain ATCC BAA-855 / HW-1)</name>
    <dbReference type="NCBI Taxonomy" id="483219"/>
    <lineage>
        <taxon>Bacteria</taxon>
        <taxon>Pseudomonadati</taxon>
        <taxon>Myxococcota</taxon>
        <taxon>Myxococcia</taxon>
        <taxon>Myxococcales</taxon>
        <taxon>Cystobacterineae</taxon>
        <taxon>Myxococcaceae</taxon>
        <taxon>Myxococcus</taxon>
    </lineage>
</organism>
<reference evidence="1 2" key="1">
    <citation type="journal article" date="2011" name="J. Bacteriol.">
        <title>Genome sequence of the halotolerant marine bacterium Myxococcus fulvus HW-1.</title>
        <authorList>
            <person name="Li Z.F."/>
            <person name="Li X."/>
            <person name="Liu H."/>
            <person name="Liu X."/>
            <person name="Han K."/>
            <person name="Wu Z.H."/>
            <person name="Hu W."/>
            <person name="Li F.F."/>
            <person name="Li Y.Z."/>
        </authorList>
    </citation>
    <scope>NUCLEOTIDE SEQUENCE [LARGE SCALE GENOMIC DNA]</scope>
    <source>
        <strain evidence="2">ATCC BAA-855 / HW-1</strain>
    </source>
</reference>
<dbReference type="EMBL" id="CP002830">
    <property type="protein sequence ID" value="AEI65582.1"/>
    <property type="molecule type" value="Genomic_DNA"/>
</dbReference>
<dbReference type="KEGG" id="mfu:LILAB_18400"/>
<proteinExistence type="predicted"/>